<evidence type="ECO:0000256" key="1">
    <source>
        <dbReference type="SAM" id="MobiDB-lite"/>
    </source>
</evidence>
<protein>
    <submittedName>
        <fullName evidence="2">Uncharacterized protein</fullName>
    </submittedName>
</protein>
<feature type="compositionally biased region" description="Polar residues" evidence="1">
    <location>
        <begin position="12"/>
        <end position="22"/>
    </location>
</feature>
<accession>A0A0A8YHE7</accession>
<name>A0A0A8YHE7_ARUDO</name>
<feature type="region of interest" description="Disordered" evidence="1">
    <location>
        <begin position="1"/>
        <end position="28"/>
    </location>
</feature>
<organism evidence="2">
    <name type="scientific">Arundo donax</name>
    <name type="common">Giant reed</name>
    <name type="synonym">Donax arundinaceus</name>
    <dbReference type="NCBI Taxonomy" id="35708"/>
    <lineage>
        <taxon>Eukaryota</taxon>
        <taxon>Viridiplantae</taxon>
        <taxon>Streptophyta</taxon>
        <taxon>Embryophyta</taxon>
        <taxon>Tracheophyta</taxon>
        <taxon>Spermatophyta</taxon>
        <taxon>Magnoliopsida</taxon>
        <taxon>Liliopsida</taxon>
        <taxon>Poales</taxon>
        <taxon>Poaceae</taxon>
        <taxon>PACMAD clade</taxon>
        <taxon>Arundinoideae</taxon>
        <taxon>Arundineae</taxon>
        <taxon>Arundo</taxon>
    </lineage>
</organism>
<reference evidence="2" key="1">
    <citation type="submission" date="2014-09" db="EMBL/GenBank/DDBJ databases">
        <authorList>
            <person name="Magalhaes I.L.F."/>
            <person name="Oliveira U."/>
            <person name="Santos F.R."/>
            <person name="Vidigal T.H.D.A."/>
            <person name="Brescovit A.D."/>
            <person name="Santos A.J."/>
        </authorList>
    </citation>
    <scope>NUCLEOTIDE SEQUENCE</scope>
    <source>
        <tissue evidence="2">Shoot tissue taken approximately 20 cm above the soil surface</tissue>
    </source>
</reference>
<evidence type="ECO:0000313" key="2">
    <source>
        <dbReference type="EMBL" id="JAD25904.1"/>
    </source>
</evidence>
<dbReference type="EMBL" id="GBRH01271991">
    <property type="protein sequence ID" value="JAD25904.1"/>
    <property type="molecule type" value="Transcribed_RNA"/>
</dbReference>
<proteinExistence type="predicted"/>
<reference evidence="2" key="2">
    <citation type="journal article" date="2015" name="Data Brief">
        <title>Shoot transcriptome of the giant reed, Arundo donax.</title>
        <authorList>
            <person name="Barrero R.A."/>
            <person name="Guerrero F.D."/>
            <person name="Moolhuijzen P."/>
            <person name="Goolsby J.A."/>
            <person name="Tidwell J."/>
            <person name="Bellgard S.E."/>
            <person name="Bellgard M.I."/>
        </authorList>
    </citation>
    <scope>NUCLEOTIDE SEQUENCE</scope>
    <source>
        <tissue evidence="2">Shoot tissue taken approximately 20 cm above the soil surface</tissue>
    </source>
</reference>
<dbReference type="AlphaFoldDB" id="A0A0A8YHE7"/>
<sequence length="28" mass="3458">MPRNTCRPHNCLNKTTQIQLRSNQRRKY</sequence>